<keyword evidence="2" id="KW-1185">Reference proteome</keyword>
<accession>C6HUH0</accession>
<gene>
    <name evidence="1" type="ORF">UBAL3_57480004</name>
</gene>
<dbReference type="InterPro" id="IPR004347">
    <property type="entry name" value="Pup_ligase/deamidase"/>
</dbReference>
<dbReference type="GO" id="GO:0010498">
    <property type="term" value="P:proteasomal protein catabolic process"/>
    <property type="evidence" value="ECO:0007669"/>
    <property type="project" value="InterPro"/>
</dbReference>
<reference evidence="1 2" key="1">
    <citation type="journal article" date="2009" name="Appl. Environ. Microbiol.">
        <title>Community genomic and proteomic analyses of chemoautotrophic iron-oxidizing "Leptospirillum rubarum" (Group II) and "Leptospirillum ferrodiazotrophum" (Group III) bacteria in acid mine drainage biofilms.</title>
        <authorList>
            <person name="Goltsman D.S."/>
            <person name="Denef V.J."/>
            <person name="Singer S.W."/>
            <person name="VerBerkmoes N.C."/>
            <person name="Lefsrud M."/>
            <person name="Mueller R.S."/>
            <person name="Dick G.J."/>
            <person name="Sun C.L."/>
            <person name="Wheeler K.E."/>
            <person name="Zemla A."/>
            <person name="Baker B.J."/>
            <person name="Hauser L."/>
            <person name="Land M."/>
            <person name="Shah M.B."/>
            <person name="Thelen M.P."/>
            <person name="Hettich R.L."/>
            <person name="Banfield J.F."/>
        </authorList>
    </citation>
    <scope>NUCLEOTIDE SEQUENCE [LARGE SCALE GENOMIC DNA]</scope>
</reference>
<dbReference type="GO" id="GO:0005524">
    <property type="term" value="F:ATP binding"/>
    <property type="evidence" value="ECO:0007669"/>
    <property type="project" value="TreeGrafter"/>
</dbReference>
<proteinExistence type="predicted"/>
<dbReference type="EMBL" id="GG693855">
    <property type="protein sequence ID" value="EES53748.1"/>
    <property type="molecule type" value="Genomic_DNA"/>
</dbReference>
<dbReference type="GO" id="GO:0019941">
    <property type="term" value="P:modification-dependent protein catabolic process"/>
    <property type="evidence" value="ECO:0007669"/>
    <property type="project" value="InterPro"/>
</dbReference>
<dbReference type="Proteomes" id="UP000009374">
    <property type="component" value="Unassembled WGS sequence"/>
</dbReference>
<evidence type="ECO:0000313" key="2">
    <source>
        <dbReference type="Proteomes" id="UP000009374"/>
    </source>
</evidence>
<evidence type="ECO:0000313" key="1">
    <source>
        <dbReference type="EMBL" id="EES53748.1"/>
    </source>
</evidence>
<dbReference type="AlphaFoldDB" id="C6HUH0"/>
<dbReference type="PANTHER" id="PTHR42307:SF2">
    <property type="entry name" value="PUP DEAMIDASE_DEPUPYLASE"/>
    <property type="match status" value="1"/>
</dbReference>
<dbReference type="GO" id="GO:0070490">
    <property type="term" value="P:protein pupylation"/>
    <property type="evidence" value="ECO:0007669"/>
    <property type="project" value="TreeGrafter"/>
</dbReference>
<organism evidence="1 2">
    <name type="scientific">Leptospirillum ferrodiazotrophum</name>
    <dbReference type="NCBI Taxonomy" id="412449"/>
    <lineage>
        <taxon>Bacteria</taxon>
        <taxon>Pseudomonadati</taxon>
        <taxon>Nitrospirota</taxon>
        <taxon>Nitrospiria</taxon>
        <taxon>Nitrospirales</taxon>
        <taxon>Nitrospiraceae</taxon>
        <taxon>Leptospirillum</taxon>
    </lineage>
</organism>
<protein>
    <recommendedName>
        <fullName evidence="3">Proteasome component</fullName>
    </recommendedName>
</protein>
<dbReference type="PANTHER" id="PTHR42307">
    <property type="entry name" value="PUP DEAMIDASE/DEPUPYLASE"/>
    <property type="match status" value="1"/>
</dbReference>
<evidence type="ECO:0008006" key="3">
    <source>
        <dbReference type="Google" id="ProtNLM"/>
    </source>
</evidence>
<dbReference type="Pfam" id="PF03136">
    <property type="entry name" value="Pup_ligase"/>
    <property type="match status" value="1"/>
</dbReference>
<sequence length="485" mass="54832">MKFLCGIETEFGLLIRDPELKGASMIRQEDLFRRVRDHLFRKKGAGLIDLHQRAYDEPPGNGGFLRNGGRLYVDMGHVEYAAPECGTILDLVAMDRAGDFLLSEALEELGLADEVSFIKNNIDHQTLATFGSHENYSVPRSFPFNERGLDPLVVFLATRQIFAGAGRVGASYVNDVILPFPGESPTVPYQISQRADYVVNTFYQWVQMNRSIVNTRDEPLADPLQFRRIHLLLGDSNMSQYALGLKVGTTRLALGLIERGDAPRISLADPVATVRGLSHDLSMEWRVELSNGKTMGAVEIQQAFYEAAERAFRGESDDTDWVLDGWREILSDLSKKDPSLVADRVDWAQKLVLLEDFSREEGVEWDDPWMESLDLAYHDTNPATGLFYPLEEEGVHRRLVSPSAIRQALRDGPVGTRAQGRSLAIRKILENPQIFDYIIQWFGVQVNEGEILYMLDPYRSYRQEVEEYFAHLFRENGPLTGGDLP</sequence>
<name>C6HUH0_9BACT</name>